<dbReference type="PATRIC" id="fig|449216.3.peg.182"/>
<keyword evidence="7 12" id="KW-0560">Oxidoreductase</keyword>
<dbReference type="InterPro" id="IPR042179">
    <property type="entry name" value="KGD_C_sf"/>
</dbReference>
<name>D5AWA2_RICPP</name>
<dbReference type="GO" id="GO:0004591">
    <property type="term" value="F:oxoglutarate dehydrogenase (succinyl-transferring) activity"/>
    <property type="evidence" value="ECO:0007669"/>
    <property type="project" value="UniProtKB-EC"/>
</dbReference>
<sequence length="967" mass="109381">MSLLTLGRNSRQDIKVSYYICTKKINNTNNNMEEYFNKTGYLFSGNAVFVEELYRQYLANPNSVDQTWQEFFADIKDNNVVLNKSTAKVISTNVTNKELLNNNLSSETLNNLKAKEMISAYRRNAHYLANLDPLGLEIRKTKNDLKLNIEAFGLDSSQLGENINIMDEFIGTWNCKLSELVTKLDKVYTSSIGVEFDQIENVEEKNWLYTKLETDITFTSEEKKSILNDLVEVECFEQFLHIKFPGAKRFSIEGGDASIVAMNKAIDLSMHQGVEEIVIGMAHRGRLNTLTKVVGKPYKEVIASFINGNIFPDGLNVSGDVKYHLGYSADRVRANQKIHLSLADNPSHLEAINSIVAGKVRAKQDIFVDTKRSKIKAILVHGDAAFCGQGVVAESLSMSPLTAYNVGGILHFVINNQLGFTANAADTRASRYSTEFAKIISAPILHVNGDDIEAVLKATDIAVEYRQKFSKDVVVEIICYRKYGHNEGDEPMYTQSKMYNIIKSKPTPGSIYANELVKNGIIDNNYYAKLKEKFKIRLDQEYEQAKSYKQETHFFEGYWKGISRIRGKDAITGVNKKILQDLGTKLCEIPKDFAINPKLIRLFEVRKTTLTTDQPIDWATAEQLAFAHLLCSGINIRLTGQDSARGTFSHRHSILHNQIDDTTYIPLNNLSKTQAKYEVANSNLSEYAALGFEYGYSLANPKNLVLWEAQFGDFANGAQIIFDQFISSSATKWLRMSGLVVLLPHAFEGQGPEHSSARLERFLQLAAEENMYITYPTTPASIFHLLRRQILESTRKPLIVMSPKSLLRHKYAVSKLDELGENTTFIPILDEVTKIDTNNVTKVILCSGKVYYDLFAMRTNNSNIVIIRLEQLYPFEKKLVASLLKKYNKAQAFIWCQEEPKNMGAWHYIATHLNDALKEAEINNEFKYVGREESASPAVGSLQVHNKQQEKLLMEALGDDIIKEKLY</sequence>
<evidence type="ECO:0000256" key="2">
    <source>
        <dbReference type="ARBA" id="ARBA00003906"/>
    </source>
</evidence>
<dbReference type="InterPro" id="IPR029061">
    <property type="entry name" value="THDP-binding"/>
</dbReference>
<dbReference type="Pfam" id="PF16078">
    <property type="entry name" value="2-oxogl_dehyd_N"/>
    <property type="match status" value="1"/>
</dbReference>
<dbReference type="PANTHER" id="PTHR23152:SF4">
    <property type="entry name" value="2-OXOADIPATE DEHYDROGENASE COMPLEX COMPONENT E1"/>
    <property type="match status" value="1"/>
</dbReference>
<keyword evidence="9" id="KW-0324">Glycolysis</keyword>
<dbReference type="Proteomes" id="UP000006931">
    <property type="component" value="Chromosome"/>
</dbReference>
<evidence type="ECO:0000256" key="6">
    <source>
        <dbReference type="ARBA" id="ARBA00013321"/>
    </source>
</evidence>
<dbReference type="AlphaFoldDB" id="D5AWA2"/>
<evidence type="ECO:0000256" key="4">
    <source>
        <dbReference type="ARBA" id="ARBA00011301"/>
    </source>
</evidence>
<dbReference type="Pfam" id="PF16870">
    <property type="entry name" value="OxoGdeHyase_C"/>
    <property type="match status" value="1"/>
</dbReference>
<dbReference type="NCBIfam" id="NF006914">
    <property type="entry name" value="PRK09404.1"/>
    <property type="match status" value="1"/>
</dbReference>
<evidence type="ECO:0000313" key="13">
    <source>
        <dbReference type="Proteomes" id="UP000006931"/>
    </source>
</evidence>
<evidence type="ECO:0000313" key="12">
    <source>
        <dbReference type="EMBL" id="ADE29691.1"/>
    </source>
</evidence>
<evidence type="ECO:0000256" key="1">
    <source>
        <dbReference type="ARBA" id="ARBA00001964"/>
    </source>
</evidence>
<comment type="similarity">
    <text evidence="3">Belongs to the alpha-ketoglutarate dehydrogenase family.</text>
</comment>
<keyword evidence="8" id="KW-0786">Thiamine pyrophosphate</keyword>
<evidence type="ECO:0000256" key="7">
    <source>
        <dbReference type="ARBA" id="ARBA00023002"/>
    </source>
</evidence>
<proteinExistence type="inferred from homology"/>
<accession>D5AWA2</accession>
<dbReference type="PIRSF" id="PIRSF000157">
    <property type="entry name" value="Oxoglu_dh_E1"/>
    <property type="match status" value="1"/>
</dbReference>
<dbReference type="Gene3D" id="3.40.50.970">
    <property type="match status" value="1"/>
</dbReference>
<reference evidence="12 13" key="1">
    <citation type="journal article" date="2010" name="Genome Res.">
        <title>Genomic, proteomic, and transcriptomic analysis of virulent and avirulent Rickettsia prowazekii reveals its adaptive mutation capabilities.</title>
        <authorList>
            <person name="Bechah Y."/>
            <person name="El Karkouri K."/>
            <person name="Mediannikov O."/>
            <person name="Leroy Q."/>
            <person name="Pelletier N."/>
            <person name="Robert C."/>
            <person name="Medigue C."/>
            <person name="Mege J.L."/>
            <person name="Raoult D."/>
        </authorList>
    </citation>
    <scope>NUCLEOTIDE SEQUENCE [LARGE SCALE GENOMIC DNA]</scope>
    <source>
        <strain evidence="12 13">Rp22</strain>
    </source>
</reference>
<dbReference type="EC" id="1.2.4.2" evidence="5"/>
<dbReference type="KEGG" id="rpq:rpr22_CDS172"/>
<comment type="subunit">
    <text evidence="4">Homodimer. Part of the 2-oxoglutarate dehydrogenase (OGDH) complex composed of E1 (2-oxoglutarate dehydrogenase), E2 (dihydrolipoamide succinyltransferase) and E3 (dihydrolipoamide dehydrogenase); the complex contains multiple copies of the three enzymatic components (E1, E2 and E3).</text>
</comment>
<dbReference type="InterPro" id="IPR032106">
    <property type="entry name" value="2-oxogl_dehyd_N"/>
</dbReference>
<organism evidence="12 13">
    <name type="scientific">Rickettsia prowazekii (strain Rp22)</name>
    <dbReference type="NCBI Taxonomy" id="449216"/>
    <lineage>
        <taxon>Bacteria</taxon>
        <taxon>Pseudomonadati</taxon>
        <taxon>Pseudomonadota</taxon>
        <taxon>Alphaproteobacteria</taxon>
        <taxon>Rickettsiales</taxon>
        <taxon>Rickettsiaceae</taxon>
        <taxon>Rickettsieae</taxon>
        <taxon>Rickettsia</taxon>
        <taxon>typhus group</taxon>
    </lineage>
</organism>
<evidence type="ECO:0000256" key="3">
    <source>
        <dbReference type="ARBA" id="ARBA00006936"/>
    </source>
</evidence>
<dbReference type="InterPro" id="IPR031717">
    <property type="entry name" value="ODO-1/KGD_C"/>
</dbReference>
<dbReference type="Gene3D" id="1.10.287.1150">
    <property type="entry name" value="TPP helical domain"/>
    <property type="match status" value="1"/>
</dbReference>
<evidence type="ECO:0000256" key="8">
    <source>
        <dbReference type="ARBA" id="ARBA00023052"/>
    </source>
</evidence>
<dbReference type="Pfam" id="PF00676">
    <property type="entry name" value="E1_dh"/>
    <property type="match status" value="1"/>
</dbReference>
<evidence type="ECO:0000259" key="11">
    <source>
        <dbReference type="SMART" id="SM00861"/>
    </source>
</evidence>
<dbReference type="HOGENOM" id="CLU_004709_1_0_5"/>
<comment type="function">
    <text evidence="2">E1 component of the 2-oxoglutarate dehydrogenase (OGDH) complex which catalyzes the decarboxylation of 2-oxoglutarate, the first step in the conversion of 2-oxoglutarate to succinyl-CoA and CO(2).</text>
</comment>
<feature type="domain" description="Transketolase-like pyrimidine-binding" evidence="11">
    <location>
        <begin position="616"/>
        <end position="809"/>
    </location>
</feature>
<dbReference type="InterPro" id="IPR001017">
    <property type="entry name" value="DH_E1"/>
</dbReference>
<dbReference type="NCBIfam" id="TIGR00239">
    <property type="entry name" value="2oxo_dh_E1"/>
    <property type="match status" value="1"/>
</dbReference>
<evidence type="ECO:0000256" key="9">
    <source>
        <dbReference type="ARBA" id="ARBA00023152"/>
    </source>
</evidence>
<dbReference type="Gene3D" id="3.40.50.12470">
    <property type="match status" value="1"/>
</dbReference>
<dbReference type="SUPFAM" id="SSF52518">
    <property type="entry name" value="Thiamin diphosphate-binding fold (THDP-binding)"/>
    <property type="match status" value="2"/>
</dbReference>
<dbReference type="PANTHER" id="PTHR23152">
    <property type="entry name" value="2-OXOGLUTARATE DEHYDROGENASE"/>
    <property type="match status" value="1"/>
</dbReference>
<dbReference type="GO" id="GO:0006099">
    <property type="term" value="P:tricarboxylic acid cycle"/>
    <property type="evidence" value="ECO:0007669"/>
    <property type="project" value="TreeGrafter"/>
</dbReference>
<dbReference type="GO" id="GO:0045252">
    <property type="term" value="C:oxoglutarate dehydrogenase complex"/>
    <property type="evidence" value="ECO:0007669"/>
    <property type="project" value="TreeGrafter"/>
</dbReference>
<gene>
    <name evidence="12" type="primary">sucA</name>
    <name evidence="12" type="ordered locus">rpr22_CDS172</name>
</gene>
<dbReference type="InterPro" id="IPR011603">
    <property type="entry name" value="2oxoglutarate_DH_E1"/>
</dbReference>
<dbReference type="Pfam" id="PF02779">
    <property type="entry name" value="Transket_pyr"/>
    <property type="match status" value="1"/>
</dbReference>
<dbReference type="CDD" id="cd02016">
    <property type="entry name" value="TPP_E1_OGDC_like"/>
    <property type="match status" value="1"/>
</dbReference>
<evidence type="ECO:0000256" key="10">
    <source>
        <dbReference type="ARBA" id="ARBA00030680"/>
    </source>
</evidence>
<evidence type="ECO:0000256" key="5">
    <source>
        <dbReference type="ARBA" id="ARBA00012280"/>
    </source>
</evidence>
<dbReference type="SMART" id="SM00861">
    <property type="entry name" value="Transket_pyr"/>
    <property type="match status" value="1"/>
</dbReference>
<dbReference type="InterPro" id="IPR005475">
    <property type="entry name" value="Transketolase-like_Pyr-bd"/>
</dbReference>
<protein>
    <recommendedName>
        <fullName evidence="6">2-oxoglutarate dehydrogenase E1 component</fullName>
        <ecNumber evidence="5">1.2.4.2</ecNumber>
    </recommendedName>
    <alternativeName>
        <fullName evidence="10">Alpha-ketoglutarate dehydrogenase</fullName>
    </alternativeName>
</protein>
<dbReference type="EMBL" id="CP001584">
    <property type="protein sequence ID" value="ADE29691.1"/>
    <property type="molecule type" value="Genomic_DNA"/>
</dbReference>
<dbReference type="NCBIfam" id="NF008907">
    <property type="entry name" value="PRK12270.1"/>
    <property type="match status" value="1"/>
</dbReference>
<dbReference type="Gene3D" id="3.40.50.11610">
    <property type="entry name" value="Multifunctional 2-oxoglutarate metabolism enzyme, C-terminal domain"/>
    <property type="match status" value="1"/>
</dbReference>
<dbReference type="GO" id="GO:0006096">
    <property type="term" value="P:glycolytic process"/>
    <property type="evidence" value="ECO:0007669"/>
    <property type="project" value="UniProtKB-KW"/>
</dbReference>
<dbReference type="GO" id="GO:0030976">
    <property type="term" value="F:thiamine pyrophosphate binding"/>
    <property type="evidence" value="ECO:0007669"/>
    <property type="project" value="InterPro"/>
</dbReference>
<comment type="cofactor">
    <cofactor evidence="1">
        <name>thiamine diphosphate</name>
        <dbReference type="ChEBI" id="CHEBI:58937"/>
    </cofactor>
</comment>
<dbReference type="GO" id="GO:0005829">
    <property type="term" value="C:cytosol"/>
    <property type="evidence" value="ECO:0007669"/>
    <property type="project" value="TreeGrafter"/>
</dbReference>